<keyword evidence="2" id="KW-1185">Reference proteome</keyword>
<name>A0ACC0C284_CATRO</name>
<dbReference type="Proteomes" id="UP001060085">
    <property type="component" value="Linkage Group LG02"/>
</dbReference>
<reference evidence="2" key="1">
    <citation type="journal article" date="2023" name="Nat. Plants">
        <title>Single-cell RNA sequencing provides a high-resolution roadmap for understanding the multicellular compartmentation of specialized metabolism.</title>
        <authorList>
            <person name="Sun S."/>
            <person name="Shen X."/>
            <person name="Li Y."/>
            <person name="Li Y."/>
            <person name="Wang S."/>
            <person name="Li R."/>
            <person name="Zhang H."/>
            <person name="Shen G."/>
            <person name="Guo B."/>
            <person name="Wei J."/>
            <person name="Xu J."/>
            <person name="St-Pierre B."/>
            <person name="Chen S."/>
            <person name="Sun C."/>
        </authorList>
    </citation>
    <scope>NUCLEOTIDE SEQUENCE [LARGE SCALE GENOMIC DNA]</scope>
</reference>
<dbReference type="EMBL" id="CM044702">
    <property type="protein sequence ID" value="KAI5679055.1"/>
    <property type="molecule type" value="Genomic_DNA"/>
</dbReference>
<organism evidence="1 2">
    <name type="scientific">Catharanthus roseus</name>
    <name type="common">Madagascar periwinkle</name>
    <name type="synonym">Vinca rosea</name>
    <dbReference type="NCBI Taxonomy" id="4058"/>
    <lineage>
        <taxon>Eukaryota</taxon>
        <taxon>Viridiplantae</taxon>
        <taxon>Streptophyta</taxon>
        <taxon>Embryophyta</taxon>
        <taxon>Tracheophyta</taxon>
        <taxon>Spermatophyta</taxon>
        <taxon>Magnoliopsida</taxon>
        <taxon>eudicotyledons</taxon>
        <taxon>Gunneridae</taxon>
        <taxon>Pentapetalae</taxon>
        <taxon>asterids</taxon>
        <taxon>lamiids</taxon>
        <taxon>Gentianales</taxon>
        <taxon>Apocynaceae</taxon>
        <taxon>Rauvolfioideae</taxon>
        <taxon>Vinceae</taxon>
        <taxon>Catharanthinae</taxon>
        <taxon>Catharanthus</taxon>
    </lineage>
</organism>
<proteinExistence type="predicted"/>
<protein>
    <submittedName>
        <fullName evidence="1">Uncharacterized protein</fullName>
    </submittedName>
</protein>
<accession>A0ACC0C284</accession>
<gene>
    <name evidence="1" type="ORF">M9H77_10005</name>
</gene>
<comment type="caution">
    <text evidence="1">The sequence shown here is derived from an EMBL/GenBank/DDBJ whole genome shotgun (WGS) entry which is preliminary data.</text>
</comment>
<evidence type="ECO:0000313" key="1">
    <source>
        <dbReference type="EMBL" id="KAI5679055.1"/>
    </source>
</evidence>
<sequence length="1037" mass="112320">MADLVRPGFTERDIDQAIIAIKKGAYLLKYGRRGKPKFCPFRLSSDESTLIWYYGKDEKQLDMRQVSRIIPGQRTAIFQRYPRPEKEYQSFSLISNDRSLDLICKDKDEAEVWFIGLKALIARSGSRRTKHEAKTDSVSSDSPRGRRVSPSNFCVDQETPRSENQSRLGKAFADIVAYTATSKSPLLAETVSSSISSPSAAAENPNGRCSAADAVRVSLSSAVSSSSQGSGHDDFDSLGDVFIWGEGTGEGLLGGGELRLGEASGNKYNVNTPKTVESTMVLDVQNIACGNKHAVLVTKQGEVFSWGEEAGGRLGHGVEIDLPHPKFIDTLCGMNVEMVACGEYHTCALTLSGDLYTWGDGTHNCGLLGHGSEVSHWIPKKVSGFFDGFQVSYISCGPWHTALITCAGQLFTFGDGTFGALGHGDRCSSNIPREVETLKGLRTMRVSCGAWHTASVVEVTGGPSDSGSSDVSMSGKLFTWGDGDKGQLGNGDNKAILVPECIAAHLDVSFSRVACGHNLTVALTTGGRVFTMGSTVHGQLGNPLANGKIPISVEGSIVDSFIEDIACGSHHVAVLTLKGEVYTWGKGSNGQLGHGDNNDRKTPVLVDFLKNKQVKSIACGSNFTAAICLHKGISSADNSVCSGCQNQFNFRRKRHNCYNCGLVFCKACSSRKSLKAALAPNPNKPYRVCDECFTKLQKSVESGTASRIPNVRSGNTLYKSHDLTEKETGGPRLLGNISRLSSSLSFNLNEGKSTRISMVLESNDSPLIFSQNGNVQRSSISSCNSSTGQNVGYRKFLSLSVPTSTMVSRSISPLKRKLSPLRPVTRTPPMDPLKEESASGSEHKNDALNEEIKCLQAQVEELASKSQILEAELERKSQQLKEATAQAADEAQKAKAAKEVIKSLTLQLKEMSERVPERRVANSHLVPNLEQMSNNHNPTSDDNSVTTSLATSRSEPSESSLNLVSSNGTKTQMQKSEWVIQDEPGVYITLSSLPAGGTELKRVRFSRRRFTEGQAAKWWSENVTKVYQRHNIRSATS</sequence>
<evidence type="ECO:0000313" key="2">
    <source>
        <dbReference type="Proteomes" id="UP001060085"/>
    </source>
</evidence>